<evidence type="ECO:0000313" key="2">
    <source>
        <dbReference type="Proteomes" id="UP000176260"/>
    </source>
</evidence>
<dbReference type="EMBL" id="MHIA01000016">
    <property type="protein sequence ID" value="OGY42208.1"/>
    <property type="molecule type" value="Genomic_DNA"/>
</dbReference>
<accession>A0A1G1XQB8</accession>
<organism evidence="1 2">
    <name type="scientific">Candidatus Buchananbacteria bacterium RBG_13_39_9</name>
    <dbReference type="NCBI Taxonomy" id="1797531"/>
    <lineage>
        <taxon>Bacteria</taxon>
        <taxon>Candidatus Buchananiibacteriota</taxon>
    </lineage>
</organism>
<evidence type="ECO:0000313" key="1">
    <source>
        <dbReference type="EMBL" id="OGY42208.1"/>
    </source>
</evidence>
<name>A0A1G1XQB8_9BACT</name>
<proteinExistence type="predicted"/>
<gene>
    <name evidence="1" type="ORF">A2Y67_01670</name>
</gene>
<comment type="caution">
    <text evidence="1">The sequence shown here is derived from an EMBL/GenBank/DDBJ whole genome shotgun (WGS) entry which is preliminary data.</text>
</comment>
<protein>
    <submittedName>
        <fullName evidence="1">Uncharacterized protein</fullName>
    </submittedName>
</protein>
<dbReference type="Proteomes" id="UP000176260">
    <property type="component" value="Unassembled WGS sequence"/>
</dbReference>
<reference evidence="1 2" key="1">
    <citation type="journal article" date="2016" name="Nat. Commun.">
        <title>Thousands of microbial genomes shed light on interconnected biogeochemical processes in an aquifer system.</title>
        <authorList>
            <person name="Anantharaman K."/>
            <person name="Brown C.T."/>
            <person name="Hug L.A."/>
            <person name="Sharon I."/>
            <person name="Castelle C.J."/>
            <person name="Probst A.J."/>
            <person name="Thomas B.C."/>
            <person name="Singh A."/>
            <person name="Wilkins M.J."/>
            <person name="Karaoz U."/>
            <person name="Brodie E.L."/>
            <person name="Williams K.H."/>
            <person name="Hubbard S.S."/>
            <person name="Banfield J.F."/>
        </authorList>
    </citation>
    <scope>NUCLEOTIDE SEQUENCE [LARGE SCALE GENOMIC DNA]</scope>
</reference>
<dbReference type="AlphaFoldDB" id="A0A1G1XQB8"/>
<sequence>MNNNFQTADILHFAEYVFTDTNQKARHFALVLLPSKIMEFESNLLCAVITSKFTREFALKLLKSKYAFFSKDSYVCLNRRDINCLEGLSDSKQPVGKLDILDIRKAFKILKSILYGTSDIYLMATIVKEWKKIK</sequence>